<keyword evidence="3" id="KW-0963">Cytoplasm</keyword>
<dbReference type="PANTHER" id="PTHR12241:SF31">
    <property type="entry name" value="POLYGLUTAMYLASE COMPLEX SUBUNIT TTLL1"/>
    <property type="match status" value="1"/>
</dbReference>
<dbReference type="OrthoDB" id="202825at2759"/>
<dbReference type="Pfam" id="PF03133">
    <property type="entry name" value="TTL"/>
    <property type="match status" value="1"/>
</dbReference>
<dbReference type="GO" id="GO:0000226">
    <property type="term" value="P:microtubule cytoskeleton organization"/>
    <property type="evidence" value="ECO:0007669"/>
    <property type="project" value="TreeGrafter"/>
</dbReference>
<dbReference type="PANTHER" id="PTHR12241">
    <property type="entry name" value="TUBULIN POLYGLUTAMYLASE"/>
    <property type="match status" value="1"/>
</dbReference>
<keyword evidence="4" id="KW-0436">Ligase</keyword>
<protein>
    <submittedName>
        <fullName evidence="11">Probable tubulin polyglutamylase TTLL1</fullName>
    </submittedName>
</protein>
<keyword evidence="10" id="KW-0966">Cell projection</keyword>
<sequence>MSAQSRSTVRYLSDFDKTVIMNNFEKRGWVSCDLEDDWNFYWASVHTVRSIFNVETGFRLNDDQILNHFPNHYELTRKDLMVKNIKRYRKALEREGNLIEEAVEEKVKGRKVE</sequence>
<evidence type="ECO:0000256" key="6">
    <source>
        <dbReference type="ARBA" id="ARBA00022741"/>
    </source>
</evidence>
<accession>A0A6S7GJU7</accession>
<evidence type="ECO:0000313" key="12">
    <source>
        <dbReference type="Proteomes" id="UP001152795"/>
    </source>
</evidence>
<comment type="subcellular location">
    <subcellularLocation>
        <location evidence="1">Cytoplasm</location>
        <location evidence="1">Cytoskeleton</location>
        <location evidence="1">Cilium basal body</location>
    </subcellularLocation>
</comment>
<keyword evidence="7" id="KW-0067">ATP-binding</keyword>
<comment type="caution">
    <text evidence="11">The sequence shown here is derived from an EMBL/GenBank/DDBJ whole genome shotgun (WGS) entry which is preliminary data.</text>
</comment>
<dbReference type="InterPro" id="IPR004344">
    <property type="entry name" value="TTL/TTLL_fam"/>
</dbReference>
<keyword evidence="5" id="KW-0493">Microtubule</keyword>
<keyword evidence="9" id="KW-0206">Cytoskeleton</keyword>
<reference evidence="11" key="1">
    <citation type="submission" date="2020-04" db="EMBL/GenBank/DDBJ databases">
        <authorList>
            <person name="Alioto T."/>
            <person name="Alioto T."/>
            <person name="Gomez Garrido J."/>
        </authorList>
    </citation>
    <scope>NUCLEOTIDE SEQUENCE</scope>
    <source>
        <strain evidence="11">A484AB</strain>
    </source>
</reference>
<keyword evidence="12" id="KW-1185">Reference proteome</keyword>
<dbReference type="GO" id="GO:0005524">
    <property type="term" value="F:ATP binding"/>
    <property type="evidence" value="ECO:0007669"/>
    <property type="project" value="UniProtKB-KW"/>
</dbReference>
<dbReference type="GO" id="GO:0005874">
    <property type="term" value="C:microtubule"/>
    <property type="evidence" value="ECO:0007669"/>
    <property type="project" value="UniProtKB-KW"/>
</dbReference>
<evidence type="ECO:0000256" key="4">
    <source>
        <dbReference type="ARBA" id="ARBA00022598"/>
    </source>
</evidence>
<comment type="similarity">
    <text evidence="2">Belongs to the tubulin polyglutamylase family.</text>
</comment>
<keyword evidence="8" id="KW-0969">Cilium</keyword>
<dbReference type="Proteomes" id="UP001152795">
    <property type="component" value="Unassembled WGS sequence"/>
</dbReference>
<evidence type="ECO:0000313" key="11">
    <source>
        <dbReference type="EMBL" id="CAB3991915.1"/>
    </source>
</evidence>
<dbReference type="GO" id="GO:0070740">
    <property type="term" value="F:tubulin-glutamic acid ligase activity"/>
    <property type="evidence" value="ECO:0007669"/>
    <property type="project" value="TreeGrafter"/>
</dbReference>
<evidence type="ECO:0000256" key="2">
    <source>
        <dbReference type="ARBA" id="ARBA00006118"/>
    </source>
</evidence>
<dbReference type="GO" id="GO:0015631">
    <property type="term" value="F:tubulin binding"/>
    <property type="evidence" value="ECO:0007669"/>
    <property type="project" value="TreeGrafter"/>
</dbReference>
<dbReference type="GO" id="GO:0036064">
    <property type="term" value="C:ciliary basal body"/>
    <property type="evidence" value="ECO:0007669"/>
    <property type="project" value="TreeGrafter"/>
</dbReference>
<keyword evidence="6" id="KW-0547">Nucleotide-binding</keyword>
<name>A0A6S7GJU7_PARCT</name>
<evidence type="ECO:0000256" key="9">
    <source>
        <dbReference type="ARBA" id="ARBA00023212"/>
    </source>
</evidence>
<evidence type="ECO:0000256" key="3">
    <source>
        <dbReference type="ARBA" id="ARBA00022490"/>
    </source>
</evidence>
<evidence type="ECO:0000256" key="7">
    <source>
        <dbReference type="ARBA" id="ARBA00022840"/>
    </source>
</evidence>
<proteinExistence type="inferred from homology"/>
<evidence type="ECO:0000256" key="8">
    <source>
        <dbReference type="ARBA" id="ARBA00023069"/>
    </source>
</evidence>
<gene>
    <name evidence="11" type="ORF">PACLA_8A018740</name>
</gene>
<dbReference type="AlphaFoldDB" id="A0A6S7GJU7"/>
<dbReference type="PROSITE" id="PS51221">
    <property type="entry name" value="TTL"/>
    <property type="match status" value="1"/>
</dbReference>
<evidence type="ECO:0000256" key="10">
    <source>
        <dbReference type="ARBA" id="ARBA00023273"/>
    </source>
</evidence>
<evidence type="ECO:0000256" key="1">
    <source>
        <dbReference type="ARBA" id="ARBA00004120"/>
    </source>
</evidence>
<dbReference type="EMBL" id="CACRXK020001941">
    <property type="protein sequence ID" value="CAB3991915.1"/>
    <property type="molecule type" value="Genomic_DNA"/>
</dbReference>
<organism evidence="11 12">
    <name type="scientific">Paramuricea clavata</name>
    <name type="common">Red gorgonian</name>
    <name type="synonym">Violescent sea-whip</name>
    <dbReference type="NCBI Taxonomy" id="317549"/>
    <lineage>
        <taxon>Eukaryota</taxon>
        <taxon>Metazoa</taxon>
        <taxon>Cnidaria</taxon>
        <taxon>Anthozoa</taxon>
        <taxon>Octocorallia</taxon>
        <taxon>Malacalcyonacea</taxon>
        <taxon>Plexauridae</taxon>
        <taxon>Paramuricea</taxon>
    </lineage>
</organism>
<evidence type="ECO:0000256" key="5">
    <source>
        <dbReference type="ARBA" id="ARBA00022701"/>
    </source>
</evidence>